<proteinExistence type="predicted"/>
<feature type="domain" description="Amidase" evidence="1">
    <location>
        <begin position="21"/>
        <end position="102"/>
    </location>
</feature>
<dbReference type="GO" id="GO:0070291">
    <property type="term" value="P:N-acylethanolamine metabolic process"/>
    <property type="evidence" value="ECO:0007669"/>
    <property type="project" value="TreeGrafter"/>
</dbReference>
<sequence>MRKKRLMAPLEEVDLPAVKYEDEEFRGNPLSILHGIFVAIKDDNDCYPHRMTGATTWMHGVCFVMENAVCVSRLHRCGVIFVGKANMHELGMGRAGNNPNYG</sequence>
<evidence type="ECO:0000313" key="2">
    <source>
        <dbReference type="EMBL" id="KAH7518813.1"/>
    </source>
</evidence>
<dbReference type="InterPro" id="IPR000120">
    <property type="entry name" value="Amidase"/>
</dbReference>
<gene>
    <name evidence="2" type="ORF">FEM48_Zijuj09G0210800</name>
</gene>
<dbReference type="InterPro" id="IPR023631">
    <property type="entry name" value="Amidase_dom"/>
</dbReference>
<dbReference type="Pfam" id="PF01425">
    <property type="entry name" value="Amidase"/>
    <property type="match status" value="1"/>
</dbReference>
<organism evidence="2 3">
    <name type="scientific">Ziziphus jujuba var. spinosa</name>
    <dbReference type="NCBI Taxonomy" id="714518"/>
    <lineage>
        <taxon>Eukaryota</taxon>
        <taxon>Viridiplantae</taxon>
        <taxon>Streptophyta</taxon>
        <taxon>Embryophyta</taxon>
        <taxon>Tracheophyta</taxon>
        <taxon>Spermatophyta</taxon>
        <taxon>Magnoliopsida</taxon>
        <taxon>eudicotyledons</taxon>
        <taxon>Gunneridae</taxon>
        <taxon>Pentapetalae</taxon>
        <taxon>rosids</taxon>
        <taxon>fabids</taxon>
        <taxon>Rosales</taxon>
        <taxon>Rhamnaceae</taxon>
        <taxon>Paliureae</taxon>
        <taxon>Ziziphus</taxon>
    </lineage>
</organism>
<dbReference type="AlphaFoldDB" id="A0A978UVB3"/>
<evidence type="ECO:0000259" key="1">
    <source>
        <dbReference type="Pfam" id="PF01425"/>
    </source>
</evidence>
<reference evidence="2" key="1">
    <citation type="journal article" date="2021" name="Front. Plant Sci.">
        <title>Chromosome-Scale Genome Assembly for Chinese Sour Jujube and Insights Into Its Genome Evolution and Domestication Signature.</title>
        <authorList>
            <person name="Shen L.-Y."/>
            <person name="Luo H."/>
            <person name="Wang X.-L."/>
            <person name="Wang X.-M."/>
            <person name="Qiu X.-J."/>
            <person name="Liu H."/>
            <person name="Zhou S.-S."/>
            <person name="Jia K.-H."/>
            <person name="Nie S."/>
            <person name="Bao Y.-T."/>
            <person name="Zhang R.-G."/>
            <person name="Yun Q.-Z."/>
            <person name="Chai Y.-H."/>
            <person name="Lu J.-Y."/>
            <person name="Li Y."/>
            <person name="Zhao S.-W."/>
            <person name="Mao J.-F."/>
            <person name="Jia S.-G."/>
            <person name="Mao Y.-M."/>
        </authorList>
    </citation>
    <scope>NUCLEOTIDE SEQUENCE</scope>
    <source>
        <strain evidence="2">AT0</strain>
        <tissue evidence="2">Leaf</tissue>
    </source>
</reference>
<name>A0A978UVB3_ZIZJJ</name>
<dbReference type="InterPro" id="IPR036928">
    <property type="entry name" value="AS_sf"/>
</dbReference>
<accession>A0A978UVB3</accession>
<dbReference type="SUPFAM" id="SSF75304">
    <property type="entry name" value="Amidase signature (AS) enzymes"/>
    <property type="match status" value="1"/>
</dbReference>
<dbReference type="PANTHER" id="PTHR11895:SF156">
    <property type="entry name" value="FATTY ACID AMIDE HYDROLASE"/>
    <property type="match status" value="1"/>
</dbReference>
<comment type="caution">
    <text evidence="2">The sequence shown here is derived from an EMBL/GenBank/DDBJ whole genome shotgun (WGS) entry which is preliminary data.</text>
</comment>
<dbReference type="GO" id="GO:0047412">
    <property type="term" value="F:N-(long-chain-acyl)ethanolamine deacylase activity"/>
    <property type="evidence" value="ECO:0007669"/>
    <property type="project" value="TreeGrafter"/>
</dbReference>
<protein>
    <recommendedName>
        <fullName evidence="1">Amidase domain-containing protein</fullName>
    </recommendedName>
</protein>
<dbReference type="EMBL" id="JAEACU010000009">
    <property type="protein sequence ID" value="KAH7518813.1"/>
    <property type="molecule type" value="Genomic_DNA"/>
</dbReference>
<dbReference type="Gene3D" id="3.90.1300.10">
    <property type="entry name" value="Amidase signature (AS) domain"/>
    <property type="match status" value="1"/>
</dbReference>
<dbReference type="GO" id="GO:0016020">
    <property type="term" value="C:membrane"/>
    <property type="evidence" value="ECO:0007669"/>
    <property type="project" value="TreeGrafter"/>
</dbReference>
<dbReference type="PANTHER" id="PTHR11895">
    <property type="entry name" value="TRANSAMIDASE"/>
    <property type="match status" value="1"/>
</dbReference>
<dbReference type="Proteomes" id="UP000813462">
    <property type="component" value="Unassembled WGS sequence"/>
</dbReference>
<evidence type="ECO:0000313" key="3">
    <source>
        <dbReference type="Proteomes" id="UP000813462"/>
    </source>
</evidence>